<evidence type="ECO:0000256" key="1">
    <source>
        <dbReference type="ARBA" id="ARBA00009922"/>
    </source>
</evidence>
<dbReference type="GO" id="GO:0003677">
    <property type="term" value="F:DNA binding"/>
    <property type="evidence" value="ECO:0007669"/>
    <property type="project" value="UniProtKB-KW"/>
</dbReference>
<reference evidence="16 17" key="1">
    <citation type="submission" date="2020-07" db="EMBL/GenBank/DDBJ databases">
        <title>Genomic Encyclopedia of Type Strains, Phase IV (KMG-V): Genome sequencing to study the core and pangenomes of soil and plant-associated prokaryotes.</title>
        <authorList>
            <person name="Whitman W."/>
        </authorList>
    </citation>
    <scope>NUCLEOTIDE SEQUENCE [LARGE SCALE GENOMIC DNA]</scope>
    <source>
        <strain evidence="16 17">X4EP2</strain>
    </source>
</reference>
<feature type="domain" description="UvrD-like helicase C-terminal" evidence="15">
    <location>
        <begin position="285"/>
        <end position="677"/>
    </location>
</feature>
<dbReference type="GO" id="GO:0005524">
    <property type="term" value="F:ATP binding"/>
    <property type="evidence" value="ECO:0007669"/>
    <property type="project" value="UniProtKB-UniRule"/>
</dbReference>
<gene>
    <name evidence="16" type="ORF">HDF17_001389</name>
</gene>
<evidence type="ECO:0000256" key="6">
    <source>
        <dbReference type="ARBA" id="ARBA00023125"/>
    </source>
</evidence>
<proteinExistence type="inferred from homology"/>
<evidence type="ECO:0000256" key="4">
    <source>
        <dbReference type="ARBA" id="ARBA00022806"/>
    </source>
</evidence>
<dbReference type="PROSITE" id="PS51198">
    <property type="entry name" value="UVRD_HELICASE_ATP_BIND"/>
    <property type="match status" value="1"/>
</dbReference>
<dbReference type="PANTHER" id="PTHR11070:SF2">
    <property type="entry name" value="ATP-DEPENDENT DNA HELICASE SRS2"/>
    <property type="match status" value="1"/>
</dbReference>
<evidence type="ECO:0000313" key="16">
    <source>
        <dbReference type="EMBL" id="NYF79102.1"/>
    </source>
</evidence>
<dbReference type="CDD" id="cd17932">
    <property type="entry name" value="DEXQc_UvrD"/>
    <property type="match status" value="1"/>
</dbReference>
<comment type="catalytic activity">
    <reaction evidence="8">
        <text>Couples ATP hydrolysis with the unwinding of duplex DNA by translocating in the 3'-5' direction.</text>
        <dbReference type="EC" id="5.6.2.4"/>
    </reaction>
</comment>
<keyword evidence="4 12" id="KW-0347">Helicase</keyword>
<dbReference type="InterPro" id="IPR014017">
    <property type="entry name" value="DNA_helicase_UvrD-like_C"/>
</dbReference>
<evidence type="ECO:0000256" key="5">
    <source>
        <dbReference type="ARBA" id="ARBA00022840"/>
    </source>
</evidence>
<dbReference type="PROSITE" id="PS51217">
    <property type="entry name" value="UVRD_HELICASE_CTER"/>
    <property type="match status" value="1"/>
</dbReference>
<keyword evidence="2 12" id="KW-0547">Nucleotide-binding</keyword>
<evidence type="ECO:0000256" key="2">
    <source>
        <dbReference type="ARBA" id="ARBA00022741"/>
    </source>
</evidence>
<feature type="compositionally biased region" description="Basic and acidic residues" evidence="13">
    <location>
        <begin position="784"/>
        <end position="798"/>
    </location>
</feature>
<name>A0A7Y9PFR3_9BACT</name>
<dbReference type="EMBL" id="JACCCW010000001">
    <property type="protein sequence ID" value="NYF79102.1"/>
    <property type="molecule type" value="Genomic_DNA"/>
</dbReference>
<dbReference type="GO" id="GO:0043138">
    <property type="term" value="F:3'-5' DNA helicase activity"/>
    <property type="evidence" value="ECO:0007669"/>
    <property type="project" value="UniProtKB-EC"/>
</dbReference>
<dbReference type="InterPro" id="IPR014016">
    <property type="entry name" value="UvrD-like_ATP-bd"/>
</dbReference>
<dbReference type="Pfam" id="PF13361">
    <property type="entry name" value="UvrD_C"/>
    <property type="match status" value="1"/>
</dbReference>
<dbReference type="InterPro" id="IPR027417">
    <property type="entry name" value="P-loop_NTPase"/>
</dbReference>
<dbReference type="Gene3D" id="1.10.10.160">
    <property type="match status" value="1"/>
</dbReference>
<comment type="caution">
    <text evidence="16">The sequence shown here is derived from an EMBL/GenBank/DDBJ whole genome shotgun (WGS) entry which is preliminary data.</text>
</comment>
<accession>A0A7Y9PFR3</accession>
<evidence type="ECO:0000256" key="13">
    <source>
        <dbReference type="SAM" id="MobiDB-lite"/>
    </source>
</evidence>
<dbReference type="Pfam" id="PF21196">
    <property type="entry name" value="PcrA_UvrD_tudor"/>
    <property type="match status" value="1"/>
</dbReference>
<evidence type="ECO:0000256" key="11">
    <source>
        <dbReference type="ARBA" id="ARBA00048988"/>
    </source>
</evidence>
<feature type="region of interest" description="Disordered" evidence="13">
    <location>
        <begin position="844"/>
        <end position="892"/>
    </location>
</feature>
<dbReference type="Gene3D" id="3.40.50.300">
    <property type="entry name" value="P-loop containing nucleotide triphosphate hydrolases"/>
    <property type="match status" value="2"/>
</dbReference>
<evidence type="ECO:0000256" key="12">
    <source>
        <dbReference type="PROSITE-ProRule" id="PRU00560"/>
    </source>
</evidence>
<keyword evidence="7" id="KW-0413">Isomerase</keyword>
<evidence type="ECO:0000256" key="9">
    <source>
        <dbReference type="ARBA" id="ARBA00034808"/>
    </source>
</evidence>
<dbReference type="Pfam" id="PF00580">
    <property type="entry name" value="UvrD-helicase"/>
    <property type="match status" value="1"/>
</dbReference>
<dbReference type="Gene3D" id="3.30.160.800">
    <property type="match status" value="1"/>
</dbReference>
<keyword evidence="5 12" id="KW-0067">ATP-binding</keyword>
<dbReference type="Gene3D" id="1.10.486.10">
    <property type="entry name" value="PCRA, domain 4"/>
    <property type="match status" value="2"/>
</dbReference>
<evidence type="ECO:0000313" key="17">
    <source>
        <dbReference type="Proteomes" id="UP000589520"/>
    </source>
</evidence>
<feature type="compositionally biased region" description="Polar residues" evidence="13">
    <location>
        <begin position="769"/>
        <end position="779"/>
    </location>
</feature>
<comment type="catalytic activity">
    <reaction evidence="11">
        <text>ATP + H2O = ADP + phosphate + H(+)</text>
        <dbReference type="Rhea" id="RHEA:13065"/>
        <dbReference type="ChEBI" id="CHEBI:15377"/>
        <dbReference type="ChEBI" id="CHEBI:15378"/>
        <dbReference type="ChEBI" id="CHEBI:30616"/>
        <dbReference type="ChEBI" id="CHEBI:43474"/>
        <dbReference type="ChEBI" id="CHEBI:456216"/>
        <dbReference type="EC" id="5.6.2.4"/>
    </reaction>
</comment>
<feature type="binding site" evidence="12">
    <location>
        <begin position="20"/>
        <end position="27"/>
    </location>
    <ligand>
        <name>ATP</name>
        <dbReference type="ChEBI" id="CHEBI:30616"/>
    </ligand>
</feature>
<feature type="compositionally biased region" description="Low complexity" evidence="13">
    <location>
        <begin position="804"/>
        <end position="819"/>
    </location>
</feature>
<dbReference type="SUPFAM" id="SSF52540">
    <property type="entry name" value="P-loop containing nucleoside triphosphate hydrolases"/>
    <property type="match status" value="1"/>
</dbReference>
<evidence type="ECO:0000256" key="8">
    <source>
        <dbReference type="ARBA" id="ARBA00034617"/>
    </source>
</evidence>
<dbReference type="InterPro" id="IPR013986">
    <property type="entry name" value="DExx_box_DNA_helicase_dom_sf"/>
</dbReference>
<keyword evidence="6" id="KW-0238">DNA-binding</keyword>
<feature type="domain" description="UvrD-like helicase ATP-binding" evidence="14">
    <location>
        <begin position="1"/>
        <end position="284"/>
    </location>
</feature>
<dbReference type="EC" id="5.6.2.4" evidence="9"/>
<feature type="compositionally biased region" description="Polar residues" evidence="13">
    <location>
        <begin position="489"/>
        <end position="499"/>
    </location>
</feature>
<dbReference type="RefSeq" id="WP_179489042.1">
    <property type="nucleotide sequence ID" value="NZ_JACCCW010000001.1"/>
</dbReference>
<dbReference type="GO" id="GO:0033202">
    <property type="term" value="C:DNA helicase complex"/>
    <property type="evidence" value="ECO:0007669"/>
    <property type="project" value="TreeGrafter"/>
</dbReference>
<feature type="region of interest" description="Disordered" evidence="13">
    <location>
        <begin position="488"/>
        <end position="511"/>
    </location>
</feature>
<organism evidence="16 17">
    <name type="scientific">Granulicella arctica</name>
    <dbReference type="NCBI Taxonomy" id="940613"/>
    <lineage>
        <taxon>Bacteria</taxon>
        <taxon>Pseudomonadati</taxon>
        <taxon>Acidobacteriota</taxon>
        <taxon>Terriglobia</taxon>
        <taxon>Terriglobales</taxon>
        <taxon>Acidobacteriaceae</taxon>
        <taxon>Granulicella</taxon>
    </lineage>
</organism>
<dbReference type="GO" id="GO:0016787">
    <property type="term" value="F:hydrolase activity"/>
    <property type="evidence" value="ECO:0007669"/>
    <property type="project" value="UniProtKB-UniRule"/>
</dbReference>
<keyword evidence="3 12" id="KW-0378">Hydrolase</keyword>
<protein>
    <recommendedName>
        <fullName evidence="9">DNA 3'-5' helicase</fullName>
        <ecNumber evidence="9">5.6.2.4</ecNumber>
    </recommendedName>
    <alternativeName>
        <fullName evidence="10">DNA 3'-5' helicase II</fullName>
    </alternativeName>
</protein>
<dbReference type="InterPro" id="IPR000212">
    <property type="entry name" value="DNA_helicase_UvrD/REP"/>
</dbReference>
<comment type="similarity">
    <text evidence="1">Belongs to the helicase family. UvrD subfamily.</text>
</comment>
<evidence type="ECO:0000259" key="15">
    <source>
        <dbReference type="PROSITE" id="PS51217"/>
    </source>
</evidence>
<dbReference type="CDD" id="cd18807">
    <property type="entry name" value="SF1_C_UvrD"/>
    <property type="match status" value="1"/>
</dbReference>
<evidence type="ECO:0000256" key="10">
    <source>
        <dbReference type="ARBA" id="ARBA00034923"/>
    </source>
</evidence>
<evidence type="ECO:0000259" key="14">
    <source>
        <dbReference type="PROSITE" id="PS51198"/>
    </source>
</evidence>
<feature type="region of interest" description="Disordered" evidence="13">
    <location>
        <begin position="763"/>
        <end position="832"/>
    </location>
</feature>
<keyword evidence="17" id="KW-1185">Reference proteome</keyword>
<dbReference type="GO" id="GO:0000725">
    <property type="term" value="P:recombinational repair"/>
    <property type="evidence" value="ECO:0007669"/>
    <property type="project" value="TreeGrafter"/>
</dbReference>
<dbReference type="Proteomes" id="UP000589520">
    <property type="component" value="Unassembled WGS sequence"/>
</dbReference>
<dbReference type="AlphaFoldDB" id="A0A7Y9PFR3"/>
<dbReference type="GO" id="GO:0005829">
    <property type="term" value="C:cytosol"/>
    <property type="evidence" value="ECO:0007669"/>
    <property type="project" value="TreeGrafter"/>
</dbReference>
<evidence type="ECO:0000256" key="7">
    <source>
        <dbReference type="ARBA" id="ARBA00023235"/>
    </source>
</evidence>
<dbReference type="PANTHER" id="PTHR11070">
    <property type="entry name" value="UVRD / RECB / PCRA DNA HELICASE FAMILY MEMBER"/>
    <property type="match status" value="1"/>
</dbReference>
<sequence length="920" mass="102847">MNQQQQEGIQAVDGPVLLLAGAGSGKTRVVTHRIAYLIEERGVPADSILAVTFTNKAAKEMAERVDKILGHNSLAKPMLATFHSFCVRVLRRDIEALKVNNVGLTRSFAIYDENDQQAVVKAALKRLAIDDKQLKPRVALGRISWAKNHMIDPQEYFLASTNPMEEKIAHIFEIYRKELFKANALDFDDLLLETVRLLKSSGEVRERYNRRYQYVMIDEYQDTNRPQYELMKLLAGKHHNVCVVGDEDQSIYSWRGADIRNILEFEKDFPEMRTIRLEQNYRSTQIILEGASAVVSNNTQRKGKNLFTTREGGSLIGYYEAPDGENEALFIADRINRYLREAGQQQDQPRCAVLYRTNSQSRLVEEALRRYQIQYHMVGGFSFYDRAEVKDILSYLKLVQNPHDSIALGRTVNSPPRGIGKTTMDTLERMALSTGMSTWDAIGRAIEDKLLPQRALIALEGFRRFITDARAMLGPDFAGKLAEDIAESATESVTDSTDFNPEEFSTEAAAEPDTSFDTSFNFGFDFGPTEEISTIAPENATDNDAAHQIDAASFNPFAPVVLKKSANTTPERAAEIIMASELEKPAFRKPGDAATLPELIKFLNDRSGYIRALEAEATPEAFSRIENLKELANAAQDAQERGETLAEFLDHAALVSDADSYSEDARVTLMTLHAAKGLEFPLVFLTGMEEGLFPHSRTITDPTGLEEERRLCYVGMTRAMDTLVITRARHRRRYGSDMPEASLPSRFLEEIPSQLIEDLGSPAAARPQFSGSAYSTPYPQRNRFGRDNGESGDRHYSYEDEDQTASGSQSSASTKFSTTRVAPGSKSISTTGSMDNIASFFAARGQKVPPSQRPSRPKPDIPEPTGKTGLKQGTRVRHPKYGEGTVFRREGDGDDAKITVQFQQHGVKKLVEKFAQLERL</sequence>
<evidence type="ECO:0000256" key="3">
    <source>
        <dbReference type="ARBA" id="ARBA00022801"/>
    </source>
</evidence>